<evidence type="ECO:0000256" key="1">
    <source>
        <dbReference type="ARBA" id="ARBA00022603"/>
    </source>
</evidence>
<evidence type="ECO:0000313" key="5">
    <source>
        <dbReference type="Proteomes" id="UP000268059"/>
    </source>
</evidence>
<dbReference type="KEGG" id="ebm:SG0102_09330"/>
<dbReference type="GO" id="GO:0008757">
    <property type="term" value="F:S-adenosylmethionine-dependent methyltransferase activity"/>
    <property type="evidence" value="ECO:0007669"/>
    <property type="project" value="TreeGrafter"/>
</dbReference>
<dbReference type="SUPFAM" id="SSF53335">
    <property type="entry name" value="S-adenosyl-L-methionine-dependent methyltransferases"/>
    <property type="match status" value="1"/>
</dbReference>
<dbReference type="Proteomes" id="UP000268059">
    <property type="component" value="Chromosome"/>
</dbReference>
<sequence length="506" mass="58644">MVLMIEFNALEKSARDRHIPVIFKEGITFIIAELKARHAHSLLEIGSAIGYSAMMMAANCEDLHIETIERNDDLYQEAKRHIQEASLEDRITLYHDDALSFDPQLLKGAPYDVLFIDAAKAQYRKFFEKYIDLVKDDGVVIVDNLDFHGMLEHPETIGNRNTKALVRKIERFRKWIVENDDYHVDYIPVGDGLCTITKAKHKLKLALHLNDASYLHDYLEMGVDRIIVAGPMSAYSSHKFSLEEIEAISARVPETYVMVNGLYDEHELPALRRLIDAYAKMNIKGLLFQDFGVLHYVKNRYDFRMMYAPNTLNTNYMTLNVLEDLGVDSAWVAKEIPLEEQIAIKKHTHLPIMIQGHGVQYMMSSKRHLLKSYAKAAHKEFNQDNVILHARESDYATHIYEDERGTTIFSVNKLYTLDLLNEMSVFDYLYIETNYMSAIEAIEVTHMYSECLKALNEVGVQEYVHKMKDYLPMLREISKPLDRGFLNDETLYRLEDVKRRDNHGAM</sequence>
<dbReference type="InterPro" id="IPR001539">
    <property type="entry name" value="Peptidase_U32"/>
</dbReference>
<dbReference type="InParanoid" id="A0A3G9JSA5"/>
<keyword evidence="3" id="KW-0949">S-adenosyl-L-methionine</keyword>
<dbReference type="PROSITE" id="PS51682">
    <property type="entry name" value="SAM_OMT_I"/>
    <property type="match status" value="1"/>
</dbReference>
<evidence type="ECO:0000256" key="3">
    <source>
        <dbReference type="ARBA" id="ARBA00022691"/>
    </source>
</evidence>
<dbReference type="Gene3D" id="3.40.50.150">
    <property type="entry name" value="Vaccinia Virus protein VP39"/>
    <property type="match status" value="1"/>
</dbReference>
<dbReference type="InterPro" id="IPR050362">
    <property type="entry name" value="Cation-dep_OMT"/>
</dbReference>
<dbReference type="AlphaFoldDB" id="A0A3G9JSA5"/>
<dbReference type="Pfam" id="PF01136">
    <property type="entry name" value="Peptidase_U32"/>
    <property type="match status" value="1"/>
</dbReference>
<evidence type="ECO:0000256" key="2">
    <source>
        <dbReference type="ARBA" id="ARBA00022679"/>
    </source>
</evidence>
<dbReference type="EMBL" id="AP019309">
    <property type="protein sequence ID" value="BBH25999.1"/>
    <property type="molecule type" value="Genomic_DNA"/>
</dbReference>
<dbReference type="PANTHER" id="PTHR10509">
    <property type="entry name" value="O-METHYLTRANSFERASE-RELATED"/>
    <property type="match status" value="1"/>
</dbReference>
<name>A0A3G9JSA5_9FIRM</name>
<dbReference type="GO" id="GO:0008171">
    <property type="term" value="F:O-methyltransferase activity"/>
    <property type="evidence" value="ECO:0007669"/>
    <property type="project" value="InterPro"/>
</dbReference>
<gene>
    <name evidence="4" type="ORF">SG0102_09330</name>
</gene>
<organism evidence="4 5">
    <name type="scientific">Intestinibaculum porci</name>
    <dbReference type="NCBI Taxonomy" id="2487118"/>
    <lineage>
        <taxon>Bacteria</taxon>
        <taxon>Bacillati</taxon>
        <taxon>Bacillota</taxon>
        <taxon>Erysipelotrichia</taxon>
        <taxon>Erysipelotrichales</taxon>
        <taxon>Erysipelotrichaceae</taxon>
        <taxon>Intestinibaculum</taxon>
    </lineage>
</organism>
<reference evidence="4 5" key="1">
    <citation type="submission" date="2018-11" db="EMBL/GenBank/DDBJ databases">
        <title>Novel Erysipelotrichaceae bacterium isolated from small intestine of a swine.</title>
        <authorList>
            <person name="Kim J.S."/>
            <person name="Choe H."/>
            <person name="Lee Y.R."/>
            <person name="Kim K.M."/>
            <person name="Park D.S."/>
        </authorList>
    </citation>
    <scope>NUCLEOTIDE SEQUENCE [LARGE SCALE GENOMIC DNA]</scope>
    <source>
        <strain evidence="4 5">SG0102</strain>
    </source>
</reference>
<dbReference type="InterPro" id="IPR029063">
    <property type="entry name" value="SAM-dependent_MTases_sf"/>
</dbReference>
<keyword evidence="5" id="KW-1185">Reference proteome</keyword>
<evidence type="ECO:0000313" key="4">
    <source>
        <dbReference type="EMBL" id="BBH25999.1"/>
    </source>
</evidence>
<accession>A0A3G9JSA5</accession>
<dbReference type="GO" id="GO:0032259">
    <property type="term" value="P:methylation"/>
    <property type="evidence" value="ECO:0007669"/>
    <property type="project" value="UniProtKB-KW"/>
</dbReference>
<dbReference type="CDD" id="cd02440">
    <property type="entry name" value="AdoMet_MTases"/>
    <property type="match status" value="1"/>
</dbReference>
<keyword evidence="1" id="KW-0489">Methyltransferase</keyword>
<evidence type="ECO:0008006" key="6">
    <source>
        <dbReference type="Google" id="ProtNLM"/>
    </source>
</evidence>
<keyword evidence="2" id="KW-0808">Transferase</keyword>
<dbReference type="Pfam" id="PF01596">
    <property type="entry name" value="Methyltransf_3"/>
    <property type="match status" value="1"/>
</dbReference>
<dbReference type="PANTHER" id="PTHR10509:SF14">
    <property type="entry name" value="CAFFEOYL-COA O-METHYLTRANSFERASE 3-RELATED"/>
    <property type="match status" value="1"/>
</dbReference>
<protein>
    <recommendedName>
        <fullName evidence="6">O-methyltransferase</fullName>
    </recommendedName>
</protein>
<proteinExistence type="predicted"/>
<dbReference type="InterPro" id="IPR002935">
    <property type="entry name" value="SAM_O-MeTrfase"/>
</dbReference>